<evidence type="ECO:0000313" key="6">
    <source>
        <dbReference type="EMBL" id="CAL1707460.1"/>
    </source>
</evidence>
<sequence>MHTNRPRVVIPPEVPFVTGAAYNSPPPPFFEPTPSPAAYYRSQRYHSKEVIPCQTCPSPRRTRTASHPAGIHLRRSGSNREPWEHMAQTYAWVFEQEIAEMSRKNEETVRWILKQKERDAREQTFFTRVTIEQNYRGRTSVEELLYDSEDEGTRREAEKHRNIHEMRKARDQAKERERLDQEKARLRRKEVESKAWEVYETRWNQITSNSDLVEPLKFDEIPWPVLDRPRTVGDITPARVTMFLLSSHHSESQSRKERIKSALRRWHPDRFGRVLAKVRDDDRAKVEEGAGIVVRCLNNLLEREG</sequence>
<accession>A0ABP1DI46</accession>
<evidence type="ECO:0000256" key="1">
    <source>
        <dbReference type="ARBA" id="ARBA00004123"/>
    </source>
</evidence>
<proteinExistence type="predicted"/>
<evidence type="ECO:0000256" key="2">
    <source>
        <dbReference type="ARBA" id="ARBA00022553"/>
    </source>
</evidence>
<keyword evidence="4" id="KW-0040">ANK repeat</keyword>
<name>A0ABP1DI46_9APHY</name>
<keyword evidence="5" id="KW-0539">Nucleus</keyword>
<comment type="subcellular location">
    <subcellularLocation>
        <location evidence="1">Nucleus</location>
    </subcellularLocation>
</comment>
<evidence type="ECO:0008006" key="8">
    <source>
        <dbReference type="Google" id="ProtNLM"/>
    </source>
</evidence>
<gene>
    <name evidence="6" type="ORF">GFSPODELE1_LOCUS6378</name>
</gene>
<reference evidence="7" key="1">
    <citation type="submission" date="2024-04" db="EMBL/GenBank/DDBJ databases">
        <authorList>
            <person name="Shaw F."/>
            <person name="Minotto A."/>
        </authorList>
    </citation>
    <scope>NUCLEOTIDE SEQUENCE [LARGE SCALE GENOMIC DNA]</scope>
</reference>
<evidence type="ECO:0000313" key="7">
    <source>
        <dbReference type="Proteomes" id="UP001497453"/>
    </source>
</evidence>
<dbReference type="PANTHER" id="PTHR15263">
    <property type="entry name" value="I-KAPPA-B-LIKE PROTEIN IKBL"/>
    <property type="match status" value="1"/>
</dbReference>
<evidence type="ECO:0000256" key="5">
    <source>
        <dbReference type="ARBA" id="ARBA00023242"/>
    </source>
</evidence>
<dbReference type="Proteomes" id="UP001497453">
    <property type="component" value="Chromosome 4"/>
</dbReference>
<evidence type="ECO:0000256" key="4">
    <source>
        <dbReference type="ARBA" id="ARBA00023043"/>
    </source>
</evidence>
<protein>
    <recommendedName>
        <fullName evidence="8">NF-kappa-B inhibitor-like protein 1</fullName>
    </recommendedName>
</protein>
<dbReference type="PANTHER" id="PTHR15263:SF1">
    <property type="entry name" value="NF-KAPPA-B INHIBITOR-LIKE PROTEIN 1"/>
    <property type="match status" value="1"/>
</dbReference>
<keyword evidence="2" id="KW-0597">Phosphoprotein</keyword>
<dbReference type="EMBL" id="OZ037947">
    <property type="protein sequence ID" value="CAL1707460.1"/>
    <property type="molecule type" value="Genomic_DNA"/>
</dbReference>
<keyword evidence="3" id="KW-0677">Repeat</keyword>
<organism evidence="6 7">
    <name type="scientific">Somion occarium</name>
    <dbReference type="NCBI Taxonomy" id="3059160"/>
    <lineage>
        <taxon>Eukaryota</taxon>
        <taxon>Fungi</taxon>
        <taxon>Dikarya</taxon>
        <taxon>Basidiomycota</taxon>
        <taxon>Agaricomycotina</taxon>
        <taxon>Agaricomycetes</taxon>
        <taxon>Polyporales</taxon>
        <taxon>Cerrenaceae</taxon>
        <taxon>Somion</taxon>
    </lineage>
</organism>
<evidence type="ECO:0000256" key="3">
    <source>
        <dbReference type="ARBA" id="ARBA00022737"/>
    </source>
</evidence>
<keyword evidence="7" id="KW-1185">Reference proteome</keyword>
<dbReference type="InterPro" id="IPR038753">
    <property type="entry name" value="NFKBIL1"/>
</dbReference>